<sequence length="526" mass="58724">MALPFDAPIHKLPEELLLQIATHLPDSAAPRSLKSLCLTSRKFRAAGQEVLHTVAKLSISCGCHSKINPLLRLLRTLFDRPDLATQVKSLRIRTVRKSVAKICEEQGFSLAPLRTRSLARLEELGYKKHPWHKTIQNSIESGFAGILLLLLPNLTHLEFWVKDHHRGPPSSECISGLFGGMSAPDSIVNGWGTLRHLTTSDTHLFKSGINFASLTSLDLKTISIGTILRLNGPGCLEGAENLEDLALTVSVHFADRLLIEKAEIQLGDLFDALGCVQLRSLKILLINDGYHIGDDLNTQLEGGYFMDQLNSMKSTLETLAITLEITDDDSELEWLLDMITSPKDSLKHFDVLRHLVLPQAFLFAVGSMPWESKSCRPKDLPPKLETLEIYYPSEEVENWVAGFVSADTDDAKPPPVLKEITLTCRDEVGAPASYFSSEVDKIWWELATDLGIDSYTYCQIQEHRSNLAESWYKGSLDTAASEEDQDEEEEEEWNNDTDSDKPEGDDDMPDLTHLADHIPESIETVD</sequence>
<proteinExistence type="predicted"/>
<accession>A0A177DQA9</accession>
<dbReference type="EMBL" id="KV441477">
    <property type="protein sequence ID" value="OAG21390.1"/>
    <property type="molecule type" value="Genomic_DNA"/>
</dbReference>
<feature type="region of interest" description="Disordered" evidence="1">
    <location>
        <begin position="476"/>
        <end position="526"/>
    </location>
</feature>
<feature type="compositionally biased region" description="Acidic residues" evidence="1">
    <location>
        <begin position="480"/>
        <end position="509"/>
    </location>
</feature>
<dbReference type="GeneID" id="29119093"/>
<protein>
    <recommendedName>
        <fullName evidence="4">F-box domain-containing protein</fullName>
    </recommendedName>
</protein>
<dbReference type="RefSeq" id="XP_018386811.1">
    <property type="nucleotide sequence ID" value="XM_018533499.1"/>
</dbReference>
<dbReference type="Proteomes" id="UP000077248">
    <property type="component" value="Unassembled WGS sequence"/>
</dbReference>
<dbReference type="VEuPathDB" id="FungiDB:CC77DRAFT_871735"/>
<dbReference type="OMA" id="YLEITHP"/>
<evidence type="ECO:0000313" key="3">
    <source>
        <dbReference type="Proteomes" id="UP000077248"/>
    </source>
</evidence>
<evidence type="ECO:0000313" key="2">
    <source>
        <dbReference type="EMBL" id="OAG21390.1"/>
    </source>
</evidence>
<organism evidence="2 3">
    <name type="scientific">Alternaria alternata</name>
    <name type="common">Alternaria rot fungus</name>
    <name type="synonym">Torula alternata</name>
    <dbReference type="NCBI Taxonomy" id="5599"/>
    <lineage>
        <taxon>Eukaryota</taxon>
        <taxon>Fungi</taxon>
        <taxon>Dikarya</taxon>
        <taxon>Ascomycota</taxon>
        <taxon>Pezizomycotina</taxon>
        <taxon>Dothideomycetes</taxon>
        <taxon>Pleosporomycetidae</taxon>
        <taxon>Pleosporales</taxon>
        <taxon>Pleosporineae</taxon>
        <taxon>Pleosporaceae</taxon>
        <taxon>Alternaria</taxon>
        <taxon>Alternaria sect. Alternaria</taxon>
        <taxon>Alternaria alternata complex</taxon>
    </lineage>
</organism>
<dbReference type="KEGG" id="aalt:CC77DRAFT_871735"/>
<dbReference type="AlphaFoldDB" id="A0A177DQA9"/>
<evidence type="ECO:0000256" key="1">
    <source>
        <dbReference type="SAM" id="MobiDB-lite"/>
    </source>
</evidence>
<name>A0A177DQA9_ALTAL</name>
<reference evidence="2 3" key="1">
    <citation type="submission" date="2016-05" db="EMBL/GenBank/DDBJ databases">
        <title>Comparative analysis of secretome profiles of manganese(II)-oxidizing ascomycete fungi.</title>
        <authorList>
            <consortium name="DOE Joint Genome Institute"/>
            <person name="Zeiner C.A."/>
            <person name="Purvine S.O."/>
            <person name="Zink E.M."/>
            <person name="Wu S."/>
            <person name="Pasa-Tolic L."/>
            <person name="Chaput D.L."/>
            <person name="Haridas S."/>
            <person name="Grigoriev I.V."/>
            <person name="Santelli C.M."/>
            <person name="Hansel C.M."/>
        </authorList>
    </citation>
    <scope>NUCLEOTIDE SEQUENCE [LARGE SCALE GENOMIC DNA]</scope>
    <source>
        <strain evidence="2 3">SRC1lrK2f</strain>
    </source>
</reference>
<dbReference type="CDD" id="cd09917">
    <property type="entry name" value="F-box_SF"/>
    <property type="match status" value="1"/>
</dbReference>
<evidence type="ECO:0008006" key="4">
    <source>
        <dbReference type="Google" id="ProtNLM"/>
    </source>
</evidence>
<gene>
    <name evidence="2" type="ORF">CC77DRAFT_871735</name>
</gene>
<keyword evidence="3" id="KW-1185">Reference proteome</keyword>